<dbReference type="STRING" id="279058.LT85_3114"/>
<organism evidence="1 2">
    <name type="scientific">Collimonas arenae</name>
    <dbReference type="NCBI Taxonomy" id="279058"/>
    <lineage>
        <taxon>Bacteria</taxon>
        <taxon>Pseudomonadati</taxon>
        <taxon>Pseudomonadota</taxon>
        <taxon>Betaproteobacteria</taxon>
        <taxon>Burkholderiales</taxon>
        <taxon>Oxalobacteraceae</taxon>
        <taxon>Collimonas</taxon>
    </lineage>
</organism>
<protein>
    <submittedName>
        <fullName evidence="1">Uncharacterized protein</fullName>
    </submittedName>
</protein>
<evidence type="ECO:0000313" key="1">
    <source>
        <dbReference type="EMBL" id="AIY42272.1"/>
    </source>
</evidence>
<evidence type="ECO:0000313" key="2">
    <source>
        <dbReference type="Proteomes" id="UP000030302"/>
    </source>
</evidence>
<dbReference type="Proteomes" id="UP000030302">
    <property type="component" value="Chromosome"/>
</dbReference>
<dbReference type="EMBL" id="CP009962">
    <property type="protein sequence ID" value="AIY42272.1"/>
    <property type="molecule type" value="Genomic_DNA"/>
</dbReference>
<dbReference type="HOGENOM" id="CLU_2715402_0_0_4"/>
<keyword evidence="2" id="KW-1185">Reference proteome</keyword>
<sequence>MKQTKDGLEIQMHNQTDALDKLARHFGLYKDKLADAVEKSYTREALEERFAGAMQRVQERQRQVDEERGREC</sequence>
<accession>A0A0A1FHE3</accession>
<gene>
    <name evidence="1" type="ORF">LT85_3114</name>
</gene>
<dbReference type="KEGG" id="care:LT85_3114"/>
<reference evidence="2" key="1">
    <citation type="journal article" date="2014" name="Soil Biol. Biochem.">
        <title>Structure and function of bacterial communities in ageing soils: Insights from the Mendocino ecological staircase.</title>
        <authorList>
            <person name="Uroz S."/>
            <person name="Tech J.J."/>
            <person name="Sawaya N.A."/>
            <person name="Frey-Klett P."/>
            <person name="Leveau J.H.J."/>
        </authorList>
    </citation>
    <scope>NUCLEOTIDE SEQUENCE [LARGE SCALE GENOMIC DNA]</scope>
    <source>
        <strain evidence="2">Cal35</strain>
    </source>
</reference>
<dbReference type="AlphaFoldDB" id="A0A0A1FHE3"/>
<proteinExistence type="predicted"/>
<name>A0A0A1FHE3_9BURK</name>